<accession>A0ABV3DG89</accession>
<evidence type="ECO:0000256" key="1">
    <source>
        <dbReference type="SAM" id="MobiDB-lite"/>
    </source>
</evidence>
<gene>
    <name evidence="3" type="ORF">AB0C36_14800</name>
</gene>
<feature type="compositionally biased region" description="Gly residues" evidence="1">
    <location>
        <begin position="69"/>
        <end position="79"/>
    </location>
</feature>
<keyword evidence="4" id="KW-1185">Reference proteome</keyword>
<feature type="region of interest" description="Disordered" evidence="1">
    <location>
        <begin position="48"/>
        <end position="95"/>
    </location>
</feature>
<dbReference type="EMBL" id="JBEZFP010000031">
    <property type="protein sequence ID" value="MEU8134771.1"/>
    <property type="molecule type" value="Genomic_DNA"/>
</dbReference>
<comment type="caution">
    <text evidence="3">The sequence shown here is derived from an EMBL/GenBank/DDBJ whole genome shotgun (WGS) entry which is preliminary data.</text>
</comment>
<dbReference type="RefSeq" id="WP_358353696.1">
    <property type="nucleotide sequence ID" value="NZ_JBEZFP010000031.1"/>
</dbReference>
<feature type="region of interest" description="Disordered" evidence="1">
    <location>
        <begin position="1"/>
        <end position="22"/>
    </location>
</feature>
<sequence>MTTATATATATAATDDDDGELRGWGRSAAFVAIMVPVFVSALVIGRLTGPEAPDADRPQRPAAVPSQTSGGGGGGGGHNNHGSAQFGTAFAPTGP</sequence>
<evidence type="ECO:0000313" key="3">
    <source>
        <dbReference type="EMBL" id="MEU8134771.1"/>
    </source>
</evidence>
<keyword evidence="2" id="KW-0472">Membrane</keyword>
<organism evidence="3 4">
    <name type="scientific">Streptodolium elevatio</name>
    <dbReference type="NCBI Taxonomy" id="3157996"/>
    <lineage>
        <taxon>Bacteria</taxon>
        <taxon>Bacillati</taxon>
        <taxon>Actinomycetota</taxon>
        <taxon>Actinomycetes</taxon>
        <taxon>Kitasatosporales</taxon>
        <taxon>Streptomycetaceae</taxon>
        <taxon>Streptodolium</taxon>
    </lineage>
</organism>
<proteinExistence type="predicted"/>
<feature type="compositionally biased region" description="Low complexity" evidence="1">
    <location>
        <begin position="1"/>
        <end position="13"/>
    </location>
</feature>
<name>A0ABV3DG89_9ACTN</name>
<dbReference type="Proteomes" id="UP001551482">
    <property type="component" value="Unassembled WGS sequence"/>
</dbReference>
<evidence type="ECO:0000313" key="4">
    <source>
        <dbReference type="Proteomes" id="UP001551482"/>
    </source>
</evidence>
<evidence type="ECO:0000256" key="2">
    <source>
        <dbReference type="SAM" id="Phobius"/>
    </source>
</evidence>
<feature type="transmembrane region" description="Helical" evidence="2">
    <location>
        <begin position="28"/>
        <end position="47"/>
    </location>
</feature>
<protein>
    <submittedName>
        <fullName evidence="3">Uncharacterized protein</fullName>
    </submittedName>
</protein>
<keyword evidence="2" id="KW-1133">Transmembrane helix</keyword>
<keyword evidence="2" id="KW-0812">Transmembrane</keyword>
<reference evidence="3 4" key="1">
    <citation type="submission" date="2024-06" db="EMBL/GenBank/DDBJ databases">
        <title>The Natural Products Discovery Center: Release of the First 8490 Sequenced Strains for Exploring Actinobacteria Biosynthetic Diversity.</title>
        <authorList>
            <person name="Kalkreuter E."/>
            <person name="Kautsar S.A."/>
            <person name="Yang D."/>
            <person name="Bader C.D."/>
            <person name="Teijaro C.N."/>
            <person name="Fluegel L."/>
            <person name="Davis C.M."/>
            <person name="Simpson J.R."/>
            <person name="Lauterbach L."/>
            <person name="Steele A.D."/>
            <person name="Gui C."/>
            <person name="Meng S."/>
            <person name="Li G."/>
            <person name="Viehrig K."/>
            <person name="Ye F."/>
            <person name="Su P."/>
            <person name="Kiefer A.F."/>
            <person name="Nichols A."/>
            <person name="Cepeda A.J."/>
            <person name="Yan W."/>
            <person name="Fan B."/>
            <person name="Jiang Y."/>
            <person name="Adhikari A."/>
            <person name="Zheng C.-J."/>
            <person name="Schuster L."/>
            <person name="Cowan T.M."/>
            <person name="Smanski M.J."/>
            <person name="Chevrette M.G."/>
            <person name="De Carvalho L.P.S."/>
            <person name="Shen B."/>
        </authorList>
    </citation>
    <scope>NUCLEOTIDE SEQUENCE [LARGE SCALE GENOMIC DNA]</scope>
    <source>
        <strain evidence="3 4">NPDC048946</strain>
    </source>
</reference>